<comment type="caution">
    <text evidence="9">The sequence shown here is derived from an EMBL/GenBank/DDBJ whole genome shotgun (WGS) entry which is preliminary data.</text>
</comment>
<feature type="binding site" evidence="6">
    <location>
        <position position="326"/>
    </location>
    <ligand>
        <name>alpha-maltose 1-phosphate</name>
        <dbReference type="ChEBI" id="CHEBI:63576"/>
    </ligand>
</feature>
<protein>
    <recommendedName>
        <fullName evidence="6">Alpha-1,4-glucan:maltose-1-phosphate maltosyltransferase</fullName>
        <shortName evidence="6">GMPMT</shortName>
        <ecNumber evidence="6">2.4.99.16</ecNumber>
    </recommendedName>
    <alternativeName>
        <fullName evidence="6">(1-&gt;4)-alpha-D-glucan:maltose-1-phosphate alpha-D-maltosyltransferase</fullName>
    </alternativeName>
</protein>
<comment type="function">
    <text evidence="6">Maltosyltransferase that uses maltose 1-phosphate (M1P) as the sugar donor to elongate linear or branched alpha-(1-&gt;4)-glucans. Is involved in a branched alpha-glucan biosynthetic pathway from trehalose, together with TreS, Mak and GlgB.</text>
</comment>
<dbReference type="Proteomes" id="UP000019494">
    <property type="component" value="Unassembled WGS sequence"/>
</dbReference>
<dbReference type="GO" id="GO:0016758">
    <property type="term" value="F:hexosyltransferase activity"/>
    <property type="evidence" value="ECO:0007669"/>
    <property type="project" value="UniProtKB-UniRule"/>
</dbReference>
<evidence type="ECO:0000256" key="5">
    <source>
        <dbReference type="ARBA" id="ARBA00048735"/>
    </source>
</evidence>
<feature type="domain" description="Glycosyl hydrolase family 13 catalytic" evidence="8">
    <location>
        <begin position="272"/>
        <end position="628"/>
    </location>
</feature>
<feature type="region of interest" description="Disordered" evidence="7">
    <location>
        <begin position="1"/>
        <end position="42"/>
    </location>
</feature>
<dbReference type="AlphaFoldDB" id="W9GID8"/>
<evidence type="ECO:0000256" key="3">
    <source>
        <dbReference type="ARBA" id="ARBA00022679"/>
    </source>
</evidence>
<keyword evidence="2 6" id="KW-0328">Glycosyltransferase</keyword>
<dbReference type="InterPro" id="IPR049171">
    <property type="entry name" value="GLGE_C"/>
</dbReference>
<feature type="binding site" evidence="6">
    <location>
        <position position="386"/>
    </location>
    <ligand>
        <name>alpha-maltose 1-phosphate</name>
        <dbReference type="ChEBI" id="CHEBI:63576"/>
    </ligand>
</feature>
<dbReference type="Pfam" id="PF11896">
    <property type="entry name" value="GlgE_dom_N_S"/>
    <property type="match status" value="1"/>
</dbReference>
<evidence type="ECO:0000259" key="8">
    <source>
        <dbReference type="SMART" id="SM00642"/>
    </source>
</evidence>
<feature type="active site" description="Proton donor" evidence="6">
    <location>
        <position position="485"/>
    </location>
</feature>
<feature type="binding site" evidence="6">
    <location>
        <position position="457"/>
    </location>
    <ligand>
        <name>alpha-maltose 1-phosphate</name>
        <dbReference type="ChEBI" id="CHEBI:63576"/>
    </ligand>
</feature>
<dbReference type="RefSeq" id="WP_420805213.1">
    <property type="nucleotide sequence ID" value="NZ_AWQS01000080.1"/>
</dbReference>
<sequence>MTGSSKKSRARSVGGPLPAAAPRPAPQTDAPPPGPAADDAFVDDTEAGATHLAPEGDVSALPPLRGVPQGVRRVGRIPVLAVQPVVENGLLPAKSVVGEEFVVRAKVFREGHDAVNATAVLTDPDGSDHYFPMHCDNPGLSEWSTTVVADRTGWWRYRVEGWSDPYATWSHDAEIKIGAGIDEELMCAEGVLVLERFRRAVAGQGADTTPLDRALEALRDPSRPAVERFAAATTDEVRGLHHLLPLRELVSPSAAYHLLVERERALYGAWYEIFPRSEGAHYDEEQACWVSGTLRTAAGRLPAIARMGFDVVYLTPVHPIGTTARKGPNNTLVAGPDDPGSPYAIGSPEGGHDAIHPDLGTFEDFDHFVAEAGRNGLEVALDIALQASPDHPWVASHPELFTTRADGTIAYAENPPKKYQDIYPLNFDNDPASAYAEVRRVIQVWLDHGVRIFRVDNPHTKPVAFWQWLIADVAQQYPETIWLAEAFTKPAMMHALAAVGFQQSYTYYAWRNQRWELEEYGRELAGDSAAYMRPSFWPTTHDILTPYMQYGGPTAWKVRAAVAAMLSPTYGIYTGYELMEHVARPGAEEQLDNEKYEYKDRHWELYEPGGPLEGQNLAGYLQRLNEIRAGHPALRWLRNLRFHSADDENVLVFSKSRVVDGERDTVLVVANLDPHATRETMIHLDMEALGMASWSSFSAHDLITDSWWDWGSDNFVRVGPDWEPVHILAVRSH</sequence>
<dbReference type="InterPro" id="IPR006047">
    <property type="entry name" value="GH13_cat_dom"/>
</dbReference>
<gene>
    <name evidence="6" type="primary">glgE</name>
    <name evidence="9" type="ORF">N864_01620</name>
</gene>
<feature type="active site" description="Nucleophile" evidence="6">
    <location>
        <position position="456"/>
    </location>
</feature>
<feature type="binding site" evidence="6">
    <location>
        <position position="421"/>
    </location>
    <ligand>
        <name>alpha-maltose 1-phosphate</name>
        <dbReference type="ChEBI" id="CHEBI:63576"/>
    </ligand>
</feature>
<reference evidence="10" key="1">
    <citation type="submission" date="2013-08" db="EMBL/GenBank/DDBJ databases">
        <title>Intrasporangium oryzae NRRL B-24470.</title>
        <authorList>
            <person name="Liu H."/>
            <person name="Wang G."/>
        </authorList>
    </citation>
    <scope>NUCLEOTIDE SEQUENCE [LARGE SCALE GENOMIC DNA]</scope>
    <source>
        <strain evidence="10">Q5-1</strain>
    </source>
</reference>
<dbReference type="InterPro" id="IPR021828">
    <property type="entry name" value="GlgE_dom_N/S"/>
</dbReference>
<feature type="site" description="Transition state stabilizer" evidence="6">
    <location>
        <position position="542"/>
    </location>
</feature>
<dbReference type="InterPro" id="IPR013783">
    <property type="entry name" value="Ig-like_fold"/>
</dbReference>
<dbReference type="Gene3D" id="2.60.40.1180">
    <property type="entry name" value="Golgi alpha-mannosidase II"/>
    <property type="match status" value="1"/>
</dbReference>
<feature type="binding site" evidence="6">
    <location>
        <begin position="595"/>
        <end position="596"/>
    </location>
    <ligand>
        <name>alpha-maltose 1-phosphate</name>
        <dbReference type="ChEBI" id="CHEBI:63576"/>
    </ligand>
</feature>
<dbReference type="HAMAP" id="MF_02124">
    <property type="entry name" value="GlgE"/>
    <property type="match status" value="1"/>
</dbReference>
<proteinExistence type="inferred from homology"/>
<dbReference type="Gene3D" id="1.20.58.80">
    <property type="entry name" value="Phosphotransferase system, lactose/cellobiose-type IIA subunit"/>
    <property type="match status" value="1"/>
</dbReference>
<dbReference type="InterPro" id="IPR026585">
    <property type="entry name" value="GlgE"/>
</dbReference>
<dbReference type="InterPro" id="IPR013780">
    <property type="entry name" value="Glyco_hydro_b"/>
</dbReference>
<organism evidence="9 10">
    <name type="scientific">Intrasporangium chromatireducens Q5-1</name>
    <dbReference type="NCBI Taxonomy" id="584657"/>
    <lineage>
        <taxon>Bacteria</taxon>
        <taxon>Bacillati</taxon>
        <taxon>Actinomycetota</taxon>
        <taxon>Actinomycetes</taxon>
        <taxon>Micrococcales</taxon>
        <taxon>Intrasporangiaceae</taxon>
        <taxon>Intrasporangium</taxon>
    </lineage>
</organism>
<evidence type="ECO:0000256" key="4">
    <source>
        <dbReference type="ARBA" id="ARBA00023277"/>
    </source>
</evidence>
<evidence type="ECO:0000256" key="2">
    <source>
        <dbReference type="ARBA" id="ARBA00022676"/>
    </source>
</evidence>
<comment type="catalytic activity">
    <reaction evidence="5 6">
        <text>alpha-maltose 1-phosphate + [(1-&gt;4)-alpha-D-glucosyl](n) = [(1-&gt;4)-alpha-D-glucosyl](n+2) + phosphate</text>
        <dbReference type="Rhea" id="RHEA:42692"/>
        <dbReference type="Rhea" id="RHEA-COMP:9584"/>
        <dbReference type="Rhea" id="RHEA-COMP:10183"/>
        <dbReference type="ChEBI" id="CHEBI:15444"/>
        <dbReference type="ChEBI" id="CHEBI:43474"/>
        <dbReference type="ChEBI" id="CHEBI:63576"/>
        <dbReference type="EC" id="2.4.99.16"/>
    </reaction>
</comment>
<evidence type="ECO:0000256" key="1">
    <source>
        <dbReference type="ARBA" id="ARBA00011738"/>
    </source>
</evidence>
<dbReference type="Gene3D" id="3.20.20.80">
    <property type="entry name" value="Glycosidases"/>
    <property type="match status" value="1"/>
</dbReference>
<dbReference type="SMART" id="SM00642">
    <property type="entry name" value="Aamy"/>
    <property type="match status" value="1"/>
</dbReference>
<evidence type="ECO:0000313" key="9">
    <source>
        <dbReference type="EMBL" id="EWT05870.1"/>
    </source>
</evidence>
<name>W9GID8_9MICO</name>
<evidence type="ECO:0000313" key="10">
    <source>
        <dbReference type="Proteomes" id="UP000019494"/>
    </source>
</evidence>
<dbReference type="PANTHER" id="PTHR47786">
    <property type="entry name" value="ALPHA-1,4-GLUCAN:MALTOSE-1-PHOSPHATE MALTOSYLTRANSFERASE"/>
    <property type="match status" value="1"/>
</dbReference>
<keyword evidence="3 6" id="KW-0808">Transferase</keyword>
<dbReference type="PANTHER" id="PTHR47786:SF2">
    <property type="entry name" value="GLYCOSYL HYDROLASE FAMILY 13 CATALYTIC DOMAIN-CONTAINING PROTEIN"/>
    <property type="match status" value="1"/>
</dbReference>
<dbReference type="Pfam" id="PF21702">
    <property type="entry name" value="GLGE_C"/>
    <property type="match status" value="1"/>
</dbReference>
<dbReference type="PATRIC" id="fig|584657.3.peg.2225"/>
<evidence type="ECO:0000256" key="6">
    <source>
        <dbReference type="HAMAP-Rule" id="MF_02124"/>
    </source>
</evidence>
<comment type="similarity">
    <text evidence="6">Belongs to the glycosyl hydrolase 13 family. GlgE subfamily.</text>
</comment>
<dbReference type="GO" id="GO:0004553">
    <property type="term" value="F:hydrolase activity, hydrolyzing O-glycosyl compounds"/>
    <property type="evidence" value="ECO:0007669"/>
    <property type="project" value="InterPro"/>
</dbReference>
<dbReference type="EMBL" id="AWQS01000080">
    <property type="protein sequence ID" value="EWT05870.1"/>
    <property type="molecule type" value="Genomic_DNA"/>
</dbReference>
<keyword evidence="4 6" id="KW-0119">Carbohydrate metabolism</keyword>
<accession>W9GID8</accession>
<dbReference type="CDD" id="cd11344">
    <property type="entry name" value="AmyAc_GlgE_like"/>
    <property type="match status" value="1"/>
</dbReference>
<keyword evidence="10" id="KW-1185">Reference proteome</keyword>
<dbReference type="SUPFAM" id="SSF51445">
    <property type="entry name" value="(Trans)glycosidases"/>
    <property type="match status" value="1"/>
</dbReference>
<dbReference type="EC" id="2.4.99.16" evidence="6"/>
<dbReference type="GO" id="GO:0030979">
    <property type="term" value="P:alpha-glucan biosynthetic process"/>
    <property type="evidence" value="ECO:0007669"/>
    <property type="project" value="UniProtKB-UniRule"/>
</dbReference>
<dbReference type="InterPro" id="IPR017853">
    <property type="entry name" value="GH"/>
</dbReference>
<comment type="subunit">
    <text evidence="1 6">Homodimer.</text>
</comment>
<feature type="compositionally biased region" description="Pro residues" evidence="7">
    <location>
        <begin position="19"/>
        <end position="35"/>
    </location>
</feature>
<dbReference type="Gene3D" id="2.60.40.10">
    <property type="entry name" value="Immunoglobulins"/>
    <property type="match status" value="1"/>
</dbReference>
<feature type="compositionally biased region" description="Basic residues" evidence="7">
    <location>
        <begin position="1"/>
        <end position="10"/>
    </location>
</feature>
<evidence type="ECO:0000256" key="7">
    <source>
        <dbReference type="SAM" id="MobiDB-lite"/>
    </source>
</evidence>